<reference evidence="1 2" key="1">
    <citation type="submission" date="2017-12" db="EMBL/GenBank/DDBJ databases">
        <title>Integrating genomic resources of turbot (Scophthalmus maximus) in depth evaluation of genetic and physical mapping variation across individuals.</title>
        <authorList>
            <person name="Martinez P."/>
        </authorList>
    </citation>
    <scope>NUCLEOTIDE SEQUENCE [LARGE SCALE GENOMIC DNA]</scope>
</reference>
<gene>
    <name evidence="1" type="ORF">SMAX5B_003593</name>
</gene>
<organism evidence="1 2">
    <name type="scientific">Scophthalmus maximus</name>
    <name type="common">Turbot</name>
    <name type="synonym">Psetta maxima</name>
    <dbReference type="NCBI Taxonomy" id="52904"/>
    <lineage>
        <taxon>Eukaryota</taxon>
        <taxon>Metazoa</taxon>
        <taxon>Chordata</taxon>
        <taxon>Craniata</taxon>
        <taxon>Vertebrata</taxon>
        <taxon>Euteleostomi</taxon>
        <taxon>Actinopterygii</taxon>
        <taxon>Neopterygii</taxon>
        <taxon>Teleostei</taxon>
        <taxon>Neoteleostei</taxon>
        <taxon>Acanthomorphata</taxon>
        <taxon>Carangaria</taxon>
        <taxon>Pleuronectiformes</taxon>
        <taxon>Pleuronectoidei</taxon>
        <taxon>Scophthalmidae</taxon>
        <taxon>Scophthalmus</taxon>
    </lineage>
</organism>
<dbReference type="Proteomes" id="UP000246464">
    <property type="component" value="Chromosome 16"/>
</dbReference>
<evidence type="ECO:0000313" key="2">
    <source>
        <dbReference type="Proteomes" id="UP000246464"/>
    </source>
</evidence>
<keyword evidence="2" id="KW-1185">Reference proteome</keyword>
<feature type="non-terminal residue" evidence="1">
    <location>
        <position position="1"/>
    </location>
</feature>
<dbReference type="AlphaFoldDB" id="A0A2U9CGM6"/>
<name>A0A2U9CGM6_SCOMX</name>
<sequence>IELHQHRGRTVVGTQRRARYTAANQKRRSGSALCVLRNSPGGVRVVTSSTLQYLSLSH</sequence>
<protein>
    <submittedName>
        <fullName evidence="1">Uncharacterized protein</fullName>
    </submittedName>
</protein>
<proteinExistence type="predicted"/>
<evidence type="ECO:0000313" key="1">
    <source>
        <dbReference type="EMBL" id="AWP15343.1"/>
    </source>
</evidence>
<accession>A0A2U9CGM6</accession>
<dbReference type="EMBL" id="CP026258">
    <property type="protein sequence ID" value="AWP15343.1"/>
    <property type="molecule type" value="Genomic_DNA"/>
</dbReference>